<dbReference type="InterPro" id="IPR003443">
    <property type="entry name" value="IL-15/IL-21_fam"/>
</dbReference>
<dbReference type="GO" id="GO:0005126">
    <property type="term" value="F:cytokine receptor binding"/>
    <property type="evidence" value="ECO:0007669"/>
    <property type="project" value="InterPro"/>
</dbReference>
<keyword evidence="8" id="KW-1133">Transmembrane helix</keyword>
<feature type="transmembrane region" description="Helical" evidence="8">
    <location>
        <begin position="21"/>
        <end position="42"/>
    </location>
</feature>
<evidence type="ECO:0000313" key="9">
    <source>
        <dbReference type="EMBL" id="KAG5837303.1"/>
    </source>
</evidence>
<evidence type="ECO:0000256" key="6">
    <source>
        <dbReference type="ARBA" id="ARBA00023157"/>
    </source>
</evidence>
<keyword evidence="8" id="KW-0812">Transmembrane</keyword>
<keyword evidence="6" id="KW-1015">Disulfide bond</keyword>
<keyword evidence="3 7" id="KW-0202">Cytokine</keyword>
<evidence type="ECO:0000256" key="8">
    <source>
        <dbReference type="SAM" id="Phobius"/>
    </source>
</evidence>
<comment type="similarity">
    <text evidence="2 7">Belongs to the IL-15/IL-21 family.</text>
</comment>
<sequence>MLHGISQVESSAMSKRLRREISSCHLFTSALSLLYLVIMPTVCANSRPPRSLELFELVDDMLTYTDAKCSIEQCSIEGGLYTPNKADYEKCPKSTLTCFAEEVKVLLYHIPALQKKIEKIKGDLNRRLTSINKREDHGNCSQCEVNKMESAVTFLKTLKYILQMINERSGGGQS</sequence>
<name>A0A9D3LYM7_ANGAN</name>
<accession>A0A9D3LYM7</accession>
<keyword evidence="5" id="KW-0732">Signal</keyword>
<evidence type="ECO:0000256" key="7">
    <source>
        <dbReference type="RuleBase" id="RU003453"/>
    </source>
</evidence>
<keyword evidence="10" id="KW-1185">Reference proteome</keyword>
<gene>
    <name evidence="9" type="ORF">ANANG_G00237870</name>
</gene>
<dbReference type="GO" id="GO:0005615">
    <property type="term" value="C:extracellular space"/>
    <property type="evidence" value="ECO:0007669"/>
    <property type="project" value="UniProtKB-KW"/>
</dbReference>
<protein>
    <recommendedName>
        <fullName evidence="7">Interleukin</fullName>
    </recommendedName>
</protein>
<keyword evidence="8" id="KW-0472">Membrane</keyword>
<dbReference type="Gene3D" id="1.20.1250.70">
    <property type="entry name" value="Interleukin-15/Interleukin-21"/>
    <property type="match status" value="1"/>
</dbReference>
<dbReference type="Proteomes" id="UP001044222">
    <property type="component" value="Chromosome 13"/>
</dbReference>
<dbReference type="AlphaFoldDB" id="A0A9D3LYM7"/>
<evidence type="ECO:0000256" key="5">
    <source>
        <dbReference type="ARBA" id="ARBA00022729"/>
    </source>
</evidence>
<organism evidence="9 10">
    <name type="scientific">Anguilla anguilla</name>
    <name type="common">European freshwater eel</name>
    <name type="synonym">Muraena anguilla</name>
    <dbReference type="NCBI Taxonomy" id="7936"/>
    <lineage>
        <taxon>Eukaryota</taxon>
        <taxon>Metazoa</taxon>
        <taxon>Chordata</taxon>
        <taxon>Craniata</taxon>
        <taxon>Vertebrata</taxon>
        <taxon>Euteleostomi</taxon>
        <taxon>Actinopterygii</taxon>
        <taxon>Neopterygii</taxon>
        <taxon>Teleostei</taxon>
        <taxon>Anguilliformes</taxon>
        <taxon>Anguillidae</taxon>
        <taxon>Anguilla</taxon>
    </lineage>
</organism>
<evidence type="ECO:0000313" key="10">
    <source>
        <dbReference type="Proteomes" id="UP001044222"/>
    </source>
</evidence>
<dbReference type="Pfam" id="PF02372">
    <property type="entry name" value="IL15"/>
    <property type="match status" value="1"/>
</dbReference>
<dbReference type="EMBL" id="JAFIRN010000013">
    <property type="protein sequence ID" value="KAG5837303.1"/>
    <property type="molecule type" value="Genomic_DNA"/>
</dbReference>
<dbReference type="PANTHER" id="PTHR14356">
    <property type="entry name" value="INTERLEUKIN-15-RELATED"/>
    <property type="match status" value="1"/>
</dbReference>
<evidence type="ECO:0000256" key="1">
    <source>
        <dbReference type="ARBA" id="ARBA00004613"/>
    </source>
</evidence>
<dbReference type="SUPFAM" id="SSF47266">
    <property type="entry name" value="4-helical cytokines"/>
    <property type="match status" value="1"/>
</dbReference>
<dbReference type="GO" id="GO:0005125">
    <property type="term" value="F:cytokine activity"/>
    <property type="evidence" value="ECO:0007669"/>
    <property type="project" value="UniProtKB-KW"/>
</dbReference>
<reference evidence="9" key="1">
    <citation type="submission" date="2021-01" db="EMBL/GenBank/DDBJ databases">
        <title>A chromosome-scale assembly of European eel, Anguilla anguilla.</title>
        <authorList>
            <person name="Henkel C."/>
            <person name="Jong-Raadsen S.A."/>
            <person name="Dufour S."/>
            <person name="Weltzien F.-A."/>
            <person name="Palstra A.P."/>
            <person name="Pelster B."/>
            <person name="Spaink H.P."/>
            <person name="Van Den Thillart G.E."/>
            <person name="Jansen H."/>
            <person name="Zahm M."/>
            <person name="Klopp C."/>
            <person name="Cedric C."/>
            <person name="Louis A."/>
            <person name="Berthelot C."/>
            <person name="Parey E."/>
            <person name="Roest Crollius H."/>
            <person name="Montfort J."/>
            <person name="Robinson-Rechavi M."/>
            <person name="Bucao C."/>
            <person name="Bouchez O."/>
            <person name="Gislard M."/>
            <person name="Lluch J."/>
            <person name="Milhes M."/>
            <person name="Lampietro C."/>
            <person name="Lopez Roques C."/>
            <person name="Donnadieu C."/>
            <person name="Braasch I."/>
            <person name="Desvignes T."/>
            <person name="Postlethwait J."/>
            <person name="Bobe J."/>
            <person name="Guiguen Y."/>
            <person name="Dirks R."/>
        </authorList>
    </citation>
    <scope>NUCLEOTIDE SEQUENCE</scope>
    <source>
        <strain evidence="9">Tag_6206</strain>
        <tissue evidence="9">Liver</tissue>
    </source>
</reference>
<comment type="subcellular location">
    <subcellularLocation>
        <location evidence="1">Secreted</location>
    </subcellularLocation>
</comment>
<dbReference type="GO" id="GO:0006955">
    <property type="term" value="P:immune response"/>
    <property type="evidence" value="ECO:0007669"/>
    <property type="project" value="InterPro"/>
</dbReference>
<proteinExistence type="inferred from homology"/>
<evidence type="ECO:0000256" key="3">
    <source>
        <dbReference type="ARBA" id="ARBA00022514"/>
    </source>
</evidence>
<dbReference type="InterPro" id="IPR009079">
    <property type="entry name" value="4_helix_cytokine-like_core"/>
</dbReference>
<comment type="caution">
    <text evidence="9">The sequence shown here is derived from an EMBL/GenBank/DDBJ whole genome shotgun (WGS) entry which is preliminary data.</text>
</comment>
<evidence type="ECO:0000256" key="4">
    <source>
        <dbReference type="ARBA" id="ARBA00022525"/>
    </source>
</evidence>
<keyword evidence="4" id="KW-0964">Secreted</keyword>
<evidence type="ECO:0000256" key="2">
    <source>
        <dbReference type="ARBA" id="ARBA00006050"/>
    </source>
</evidence>